<dbReference type="EMBL" id="BMER01000004">
    <property type="protein sequence ID" value="GGG95852.1"/>
    <property type="molecule type" value="Genomic_DNA"/>
</dbReference>
<keyword evidence="5 7" id="KW-0378">Hydrolase</keyword>
<organism evidence="9 10">
    <name type="scientific">Parapedobacter pyrenivorans</name>
    <dbReference type="NCBI Taxonomy" id="1305674"/>
    <lineage>
        <taxon>Bacteria</taxon>
        <taxon>Pseudomonadati</taxon>
        <taxon>Bacteroidota</taxon>
        <taxon>Sphingobacteriia</taxon>
        <taxon>Sphingobacteriales</taxon>
        <taxon>Sphingobacteriaceae</taxon>
        <taxon>Parapedobacter</taxon>
    </lineage>
</organism>
<keyword evidence="8" id="KW-0472">Membrane</keyword>
<keyword evidence="3 7" id="KW-0645">Protease</keyword>
<protein>
    <recommendedName>
        <fullName evidence="7">Dipeptidyl-peptidase</fullName>
        <ecNumber evidence="7">3.4.14.-</ecNumber>
    </recommendedName>
</protein>
<reference evidence="9" key="1">
    <citation type="journal article" date="2014" name="Int. J. Syst. Evol. Microbiol.">
        <title>Complete genome sequence of Corynebacterium casei LMG S-19264T (=DSM 44701T), isolated from a smear-ripened cheese.</title>
        <authorList>
            <consortium name="US DOE Joint Genome Institute (JGI-PGF)"/>
            <person name="Walter F."/>
            <person name="Albersmeier A."/>
            <person name="Kalinowski J."/>
            <person name="Ruckert C."/>
        </authorList>
    </citation>
    <scope>NUCLEOTIDE SEQUENCE</scope>
    <source>
        <strain evidence="9">CGMCC 1.12195</strain>
    </source>
</reference>
<dbReference type="EC" id="3.4.14.-" evidence="7"/>
<reference evidence="9" key="2">
    <citation type="submission" date="2020-09" db="EMBL/GenBank/DDBJ databases">
        <authorList>
            <person name="Sun Q."/>
            <person name="Zhou Y."/>
        </authorList>
    </citation>
    <scope>NUCLEOTIDE SEQUENCE</scope>
    <source>
        <strain evidence="9">CGMCC 1.12195</strain>
    </source>
</reference>
<dbReference type="SUPFAM" id="SSF50494">
    <property type="entry name" value="Trypsin-like serine proteases"/>
    <property type="match status" value="1"/>
</dbReference>
<dbReference type="InterPro" id="IPR009003">
    <property type="entry name" value="Peptidase_S1_PA"/>
</dbReference>
<keyword evidence="10" id="KW-1185">Reference proteome</keyword>
<sequence length="763" mass="86253">MWFVVFLHPKAGDFFSFVFAVVSVALPAHMNSRTRPGAQKDYIKLVNFIMKKIIVLVLIVSIKLSALADEGMWFLMHLKRLNERDMQKMGLQLTAEEIYSINHSSIKDAIVQFGGGCTAEIVSGQGLVLTNHHCGYGAIAELSTPENDYLTNGFWAATKQQELKPDELSVRFFVRMDDVTQRILGVVGDTMSEAEREKAINREIAKIDQENNEGGKYTVSVRSFYEGNEYYYFVYQDYTDVRLVGTPPNSIGKFGGDTDNWEWPRHTGDFSLFRVYADKDGNPAPYSADNVPLQPKHHLTVSLNGYTDHDFAMILGYPGRTNRWMPSGGVDQNVNYAYPAWVEASKVGMDQMKKYMNSDPKVRLDYASKYSQVANYWKNRQGMIDALTQHQTASIKAAEEARFDKWAQKRRNRERYGSVMGDINDYYKETDLKARHDNYLIGLLRSSTFAALPYSLGNALAYYAAQNEAKRQEVAQQITGNLDGTYDNLYLPLERDVLAALLNLYAEKATEGGIPPYIDSLYQHHNRDLSGYIDSAFESSLFASRDRVDAFLASPDTLALQSDPLYHLSTALLTRYRQNSPEQQELQGRFQRAFRLYVEGTRKRNPKKKYYPDANSTLRLTYGKINPLPPDPRNDASANYFTTLKGTIAKYQPGDEEFDLPERLRELYAARDYGRYADSEGNLPVNFLTDNDITGGNSGSPVLNGKGELIGIAFDGNIEAMAGDVIFDKELQRTISVDIRYVLFIIDKFAGAGHIVDEMTLAD</sequence>
<evidence type="ECO:0000313" key="9">
    <source>
        <dbReference type="EMBL" id="GGG95852.1"/>
    </source>
</evidence>
<accession>A0A917HY58</accession>
<dbReference type="GO" id="GO:0070009">
    <property type="term" value="F:serine-type aminopeptidase activity"/>
    <property type="evidence" value="ECO:0007669"/>
    <property type="project" value="UniProtKB-UniRule"/>
</dbReference>
<dbReference type="AlphaFoldDB" id="A0A917HY58"/>
<keyword evidence="8" id="KW-1133">Transmembrane helix</keyword>
<gene>
    <name evidence="9" type="ORF">GCM10007415_33850</name>
</gene>
<evidence type="ECO:0000256" key="8">
    <source>
        <dbReference type="SAM" id="Phobius"/>
    </source>
</evidence>
<evidence type="ECO:0000256" key="6">
    <source>
        <dbReference type="ARBA" id="ARBA00022825"/>
    </source>
</evidence>
<evidence type="ECO:0000256" key="5">
    <source>
        <dbReference type="ARBA" id="ARBA00022801"/>
    </source>
</evidence>
<keyword evidence="6 7" id="KW-0720">Serine protease</keyword>
<name>A0A917HY58_9SPHI</name>
<dbReference type="Gene3D" id="2.40.10.10">
    <property type="entry name" value="Trypsin-like serine proteases"/>
    <property type="match status" value="1"/>
</dbReference>
<dbReference type="InterPro" id="IPR043504">
    <property type="entry name" value="Peptidase_S1_PA_chymotrypsin"/>
</dbReference>
<evidence type="ECO:0000313" key="10">
    <source>
        <dbReference type="Proteomes" id="UP000660862"/>
    </source>
</evidence>
<dbReference type="GO" id="GO:0008239">
    <property type="term" value="F:dipeptidyl-peptidase activity"/>
    <property type="evidence" value="ECO:0007669"/>
    <property type="project" value="UniProtKB-UniRule"/>
</dbReference>
<dbReference type="GO" id="GO:0043171">
    <property type="term" value="P:peptide catabolic process"/>
    <property type="evidence" value="ECO:0007669"/>
    <property type="project" value="UniProtKB-UniRule"/>
</dbReference>
<comment type="similarity">
    <text evidence="1 7">Belongs to the peptidase S46 family.</text>
</comment>
<evidence type="ECO:0000256" key="7">
    <source>
        <dbReference type="RuleBase" id="RU366067"/>
    </source>
</evidence>
<comment type="function">
    <text evidence="7">Catalyzes the removal of dipeptides from the N-terminus of oligopeptides.</text>
</comment>
<keyword evidence="8" id="KW-0812">Transmembrane</keyword>
<feature type="transmembrane region" description="Helical" evidence="8">
    <location>
        <begin position="53"/>
        <end position="76"/>
    </location>
</feature>
<dbReference type="Pfam" id="PF10459">
    <property type="entry name" value="Peptidase_S46"/>
    <property type="match status" value="1"/>
</dbReference>
<dbReference type="PANTHER" id="PTHR38469:SF1">
    <property type="entry name" value="PERIPLASMIC PEPTIDASE SUBFAMILY S1B"/>
    <property type="match status" value="1"/>
</dbReference>
<dbReference type="InterPro" id="IPR019500">
    <property type="entry name" value="Pep_S46"/>
</dbReference>
<evidence type="ECO:0000256" key="1">
    <source>
        <dbReference type="ARBA" id="ARBA00010491"/>
    </source>
</evidence>
<keyword evidence="2 7" id="KW-0031">Aminopeptidase</keyword>
<evidence type="ECO:0000256" key="3">
    <source>
        <dbReference type="ARBA" id="ARBA00022670"/>
    </source>
</evidence>
<comment type="caution">
    <text evidence="9">The sequence shown here is derived from an EMBL/GenBank/DDBJ whole genome shotgun (WGS) entry which is preliminary data.</text>
</comment>
<dbReference type="Proteomes" id="UP000660862">
    <property type="component" value="Unassembled WGS sequence"/>
</dbReference>
<dbReference type="GO" id="GO:0006508">
    <property type="term" value="P:proteolysis"/>
    <property type="evidence" value="ECO:0007669"/>
    <property type="project" value="UniProtKB-KW"/>
</dbReference>
<proteinExistence type="inferred from homology"/>
<keyword evidence="4" id="KW-0732">Signal</keyword>
<feature type="transmembrane region" description="Helical" evidence="8">
    <location>
        <begin position="14"/>
        <end position="32"/>
    </location>
</feature>
<evidence type="ECO:0000256" key="4">
    <source>
        <dbReference type="ARBA" id="ARBA00022729"/>
    </source>
</evidence>
<dbReference type="PANTHER" id="PTHR38469">
    <property type="entry name" value="PERIPLASMIC PEPTIDASE SUBFAMILY S1B"/>
    <property type="match status" value="1"/>
</dbReference>
<evidence type="ECO:0000256" key="2">
    <source>
        <dbReference type="ARBA" id="ARBA00022438"/>
    </source>
</evidence>